<protein>
    <submittedName>
        <fullName evidence="8">ABC transporter substrate-binding protein</fullName>
    </submittedName>
</protein>
<evidence type="ECO:0000256" key="1">
    <source>
        <dbReference type="ARBA" id="ARBA00010062"/>
    </source>
</evidence>
<evidence type="ECO:0000313" key="8">
    <source>
        <dbReference type="EMBL" id="QQE76200.1"/>
    </source>
</evidence>
<evidence type="ECO:0000256" key="3">
    <source>
        <dbReference type="ARBA" id="ARBA00022729"/>
    </source>
</evidence>
<dbReference type="InterPro" id="IPR028081">
    <property type="entry name" value="Leu-bd"/>
</dbReference>
<feature type="chain" id="PRO_5038875619" evidence="6">
    <location>
        <begin position="19"/>
        <end position="410"/>
    </location>
</feature>
<evidence type="ECO:0000256" key="2">
    <source>
        <dbReference type="ARBA" id="ARBA00022448"/>
    </source>
</evidence>
<dbReference type="RefSeq" id="WP_198829706.1">
    <property type="nucleotide sequence ID" value="NZ_CP066308.1"/>
</dbReference>
<feature type="signal peptide" evidence="6">
    <location>
        <begin position="1"/>
        <end position="18"/>
    </location>
</feature>
<gene>
    <name evidence="8" type="ORF">JD108_10225</name>
    <name evidence="9" type="ORF">KDJ56_09920</name>
</gene>
<dbReference type="InterPro" id="IPR028082">
    <property type="entry name" value="Peripla_BP_I"/>
</dbReference>
<reference evidence="8 10" key="1">
    <citation type="submission" date="2020-12" db="EMBL/GenBank/DDBJ databases">
        <title>strain FJAT-54423T represents a novel species of the genus Brevibacillus.</title>
        <authorList>
            <person name="Tang R."/>
        </authorList>
    </citation>
    <scope>NUCLEOTIDE SEQUENCE [LARGE SCALE GENOMIC DNA]</scope>
    <source>
        <strain evidence="8 10">FJAT-54423</strain>
    </source>
</reference>
<organism evidence="8 10">
    <name type="scientific">Brevibacillus composti</name>
    <dbReference type="NCBI Taxonomy" id="2796470"/>
    <lineage>
        <taxon>Bacteria</taxon>
        <taxon>Bacillati</taxon>
        <taxon>Bacillota</taxon>
        <taxon>Bacilli</taxon>
        <taxon>Bacillales</taxon>
        <taxon>Paenibacillaceae</taxon>
        <taxon>Brevibacillus</taxon>
    </lineage>
</organism>
<dbReference type="Proteomes" id="UP000595847">
    <property type="component" value="Chromosome"/>
</dbReference>
<sequence length="410" mass="43717">MRKAKWWLSLALALTLGAAGCGPQLDQSAPAGGSGGSSGGQTSSGGAGAGQSGGGEFNVGLAISLSGGTAKFGEAVKRAAQMAVDEFNEAGGADGKKAKLIVYDDEAKPEKSVEIVQRLIQQDKVVAFVGPANSGNAKAHIKFAQEAGVPEIIPVATGTAITDTYANEEKNYIFRVAPYDRGQVETILKWVVADKKFTKIGLLHDTTGYGQGGKADVEAVLKEQYNMSLTAVESFQVNDTNMEAQLSKMRDAAVEVVIFYGLAPEAAQYLKSRQKLDYYPLTVASWAMGDPTVKELVGDLVNRDVYMVQSFTIDQSESSRAFHEKVVAKFGEDIFPIASAQGYDCMRLILEAVKKAGTDPKAIRDAIENMEGFEGVTAIGEQPFTKENHEALNSSNMFLATYKDGAIVKP</sequence>
<dbReference type="AlphaFoldDB" id="A0A7T5JQJ0"/>
<keyword evidence="4" id="KW-0029">Amino-acid transport</keyword>
<dbReference type="Gene3D" id="3.40.50.2300">
    <property type="match status" value="2"/>
</dbReference>
<accession>A0A7T5JQJ0</accession>
<keyword evidence="2" id="KW-0813">Transport</keyword>
<dbReference type="EMBL" id="CP066308">
    <property type="protein sequence ID" value="QQE76200.1"/>
    <property type="molecule type" value="Genomic_DNA"/>
</dbReference>
<comment type="similarity">
    <text evidence="1">Belongs to the leucine-binding protein family.</text>
</comment>
<feature type="domain" description="Leucine-binding protein" evidence="7">
    <location>
        <begin position="58"/>
        <end position="405"/>
    </location>
</feature>
<evidence type="ECO:0000256" key="5">
    <source>
        <dbReference type="SAM" id="MobiDB-lite"/>
    </source>
</evidence>
<name>A0A7T5JQJ0_9BACL</name>
<keyword evidence="11" id="KW-1185">Reference proteome</keyword>
<evidence type="ECO:0000259" key="7">
    <source>
        <dbReference type="Pfam" id="PF13458"/>
    </source>
</evidence>
<feature type="region of interest" description="Disordered" evidence="5">
    <location>
        <begin position="27"/>
        <end position="51"/>
    </location>
</feature>
<evidence type="ECO:0000313" key="9">
    <source>
        <dbReference type="EMBL" id="QUO43229.1"/>
    </source>
</evidence>
<dbReference type="EMBL" id="CP073708">
    <property type="protein sequence ID" value="QUO43229.1"/>
    <property type="molecule type" value="Genomic_DNA"/>
</dbReference>
<reference evidence="9" key="2">
    <citation type="submission" date="2021-04" db="EMBL/GenBank/DDBJ databases">
        <title>Brevibacillus composti FJAT-54423, complete genome.</title>
        <authorList>
            <person name="Tang R."/>
        </authorList>
    </citation>
    <scope>NUCLEOTIDE SEQUENCE</scope>
    <source>
        <strain evidence="9">FJAT-54424</strain>
    </source>
</reference>
<evidence type="ECO:0000313" key="10">
    <source>
        <dbReference type="Proteomes" id="UP000595847"/>
    </source>
</evidence>
<dbReference type="InterPro" id="IPR000709">
    <property type="entry name" value="Leu_Ile_Val-bd"/>
</dbReference>
<dbReference type="PANTHER" id="PTHR30483">
    <property type="entry name" value="LEUCINE-SPECIFIC-BINDING PROTEIN"/>
    <property type="match status" value="1"/>
</dbReference>
<dbReference type="KEGG" id="bcop:JD108_10225"/>
<dbReference type="PRINTS" id="PR00337">
    <property type="entry name" value="LEUILEVALBP"/>
</dbReference>
<dbReference type="PROSITE" id="PS51257">
    <property type="entry name" value="PROKAR_LIPOPROTEIN"/>
    <property type="match status" value="1"/>
</dbReference>
<dbReference type="GO" id="GO:0006865">
    <property type="term" value="P:amino acid transport"/>
    <property type="evidence" value="ECO:0007669"/>
    <property type="project" value="UniProtKB-KW"/>
</dbReference>
<dbReference type="CDD" id="cd06335">
    <property type="entry name" value="PBP1_ABC_ligand_binding-like"/>
    <property type="match status" value="1"/>
</dbReference>
<dbReference type="Pfam" id="PF13458">
    <property type="entry name" value="Peripla_BP_6"/>
    <property type="match status" value="1"/>
</dbReference>
<dbReference type="InterPro" id="IPR051010">
    <property type="entry name" value="BCAA_transport"/>
</dbReference>
<dbReference type="PANTHER" id="PTHR30483:SF6">
    <property type="entry name" value="PERIPLASMIC BINDING PROTEIN OF ABC TRANSPORTER FOR NATURAL AMINO ACIDS"/>
    <property type="match status" value="1"/>
</dbReference>
<dbReference type="Proteomes" id="UP000677234">
    <property type="component" value="Chromosome"/>
</dbReference>
<proteinExistence type="inferred from homology"/>
<evidence type="ECO:0000313" key="11">
    <source>
        <dbReference type="Proteomes" id="UP000677234"/>
    </source>
</evidence>
<evidence type="ECO:0000256" key="4">
    <source>
        <dbReference type="ARBA" id="ARBA00022970"/>
    </source>
</evidence>
<feature type="compositionally biased region" description="Gly residues" evidence="5">
    <location>
        <begin position="32"/>
        <end position="51"/>
    </location>
</feature>
<keyword evidence="3 6" id="KW-0732">Signal</keyword>
<dbReference type="SUPFAM" id="SSF53822">
    <property type="entry name" value="Periplasmic binding protein-like I"/>
    <property type="match status" value="1"/>
</dbReference>
<evidence type="ECO:0000256" key="6">
    <source>
        <dbReference type="SAM" id="SignalP"/>
    </source>
</evidence>